<dbReference type="EMBL" id="NFZX01000020">
    <property type="protein sequence ID" value="RFA34711.1"/>
    <property type="molecule type" value="Genomic_DNA"/>
</dbReference>
<feature type="transmembrane region" description="Helical" evidence="1">
    <location>
        <begin position="198"/>
        <end position="216"/>
    </location>
</feature>
<dbReference type="Proteomes" id="UP000256488">
    <property type="component" value="Unassembled WGS sequence"/>
</dbReference>
<dbReference type="AlphaFoldDB" id="A0A3E0WRC9"/>
<dbReference type="GO" id="GO:0009636">
    <property type="term" value="P:response to toxic substance"/>
    <property type="evidence" value="ECO:0007669"/>
    <property type="project" value="TreeGrafter"/>
</dbReference>
<dbReference type="InterPro" id="IPR025962">
    <property type="entry name" value="SdpI/YhfL"/>
</dbReference>
<gene>
    <name evidence="2" type="ORF">CAI16_10670</name>
</gene>
<dbReference type="PANTHER" id="PTHR37810">
    <property type="entry name" value="IMMUNITY PROTEIN SDPI"/>
    <property type="match status" value="1"/>
</dbReference>
<keyword evidence="1" id="KW-1133">Transmembrane helix</keyword>
<reference evidence="2 3" key="1">
    <citation type="submission" date="2017-05" db="EMBL/GenBank/DDBJ databases">
        <title>Virgibacillus sp. AK90 isolated from a saltern of Kakinada, India.</title>
        <authorList>
            <person name="Gupta V."/>
            <person name="Sidhu C."/>
            <person name="Korpole S."/>
            <person name="Pinnaka A.K."/>
        </authorList>
    </citation>
    <scope>NUCLEOTIDE SEQUENCE [LARGE SCALE GENOMIC DNA]</scope>
    <source>
        <strain evidence="2 3">AK90</strain>
    </source>
</reference>
<evidence type="ECO:0000256" key="1">
    <source>
        <dbReference type="SAM" id="Phobius"/>
    </source>
</evidence>
<name>A0A3E0WRC9_9BACI</name>
<feature type="transmembrane region" description="Helical" evidence="1">
    <location>
        <begin position="42"/>
        <end position="70"/>
    </location>
</feature>
<comment type="caution">
    <text evidence="2">The sequence shown here is derived from an EMBL/GenBank/DDBJ whole genome shotgun (WGS) entry which is preliminary data.</text>
</comment>
<keyword evidence="1" id="KW-0472">Membrane</keyword>
<feature type="transmembrane region" description="Helical" evidence="1">
    <location>
        <begin position="153"/>
        <end position="169"/>
    </location>
</feature>
<evidence type="ECO:0000313" key="2">
    <source>
        <dbReference type="EMBL" id="RFA34711.1"/>
    </source>
</evidence>
<evidence type="ECO:0000313" key="3">
    <source>
        <dbReference type="Proteomes" id="UP000256488"/>
    </source>
</evidence>
<organism evidence="2 3">
    <name type="scientific">Virgibacillus dokdonensis</name>
    <dbReference type="NCBI Taxonomy" id="302167"/>
    <lineage>
        <taxon>Bacteria</taxon>
        <taxon>Bacillati</taxon>
        <taxon>Bacillota</taxon>
        <taxon>Bacilli</taxon>
        <taxon>Bacillales</taxon>
        <taxon>Bacillaceae</taxon>
        <taxon>Virgibacillus</taxon>
    </lineage>
</organism>
<dbReference type="Pfam" id="PF13630">
    <property type="entry name" value="SdpI"/>
    <property type="match status" value="1"/>
</dbReference>
<keyword evidence="1" id="KW-0812">Transmembrane</keyword>
<protein>
    <recommendedName>
        <fullName evidence="4">DUF1648 domain-containing protein</fullName>
    </recommendedName>
</protein>
<accession>A0A3E0WRC9</accession>
<feature type="transmembrane region" description="Helical" evidence="1">
    <location>
        <begin position="222"/>
        <end position="242"/>
    </location>
</feature>
<proteinExistence type="predicted"/>
<evidence type="ECO:0008006" key="4">
    <source>
        <dbReference type="Google" id="ProtNLM"/>
    </source>
</evidence>
<feature type="transmembrane region" description="Helical" evidence="1">
    <location>
        <begin position="124"/>
        <end position="147"/>
    </location>
</feature>
<feature type="transmembrane region" description="Helical" evidence="1">
    <location>
        <begin position="90"/>
        <end position="112"/>
    </location>
</feature>
<dbReference type="PANTHER" id="PTHR37810:SF5">
    <property type="entry name" value="IMMUNITY PROTEIN SDPI"/>
    <property type="match status" value="1"/>
</dbReference>
<sequence>MVLIFSNFIKTETNMGLIPKIAKKYGCPTLFGNKKLRFSVNFIGGISMLKITSVVLVVMMVISFISLPSLPNQIILNWGKAIPNVFTNKYIGIFIIPLLFLLISLIHIIIVKSTKRFNNFNNRLILFGLGIFFLVLQLFIILASLGIEMSFEFPVFILGIAAVIMSIPMRKVKMNALFGVRTIWSMKNEDTWRKSNKLGSILLFIWGIMCVLFSFVMDSQYIYNLVIVLLLLLLLIVVYFSYRFYKSN</sequence>